<feature type="domain" description="GH16" evidence="3">
    <location>
        <begin position="203"/>
        <end position="491"/>
    </location>
</feature>
<evidence type="ECO:0000256" key="2">
    <source>
        <dbReference type="SAM" id="MobiDB-lite"/>
    </source>
</evidence>
<evidence type="ECO:0000313" key="4">
    <source>
        <dbReference type="EMBL" id="CAE7257152.1"/>
    </source>
</evidence>
<dbReference type="InterPro" id="IPR050546">
    <property type="entry name" value="Glycosyl_Hydrlase_16"/>
</dbReference>
<dbReference type="PANTHER" id="PTHR10963:SF55">
    <property type="entry name" value="GLYCOSIDE HYDROLASE FAMILY 16 PROTEIN"/>
    <property type="match status" value="1"/>
</dbReference>
<comment type="caution">
    <text evidence="4">The sequence shown here is derived from an EMBL/GenBank/DDBJ whole genome shotgun (WGS) entry which is preliminary data.</text>
</comment>
<feature type="region of interest" description="Disordered" evidence="2">
    <location>
        <begin position="53"/>
        <end position="74"/>
    </location>
</feature>
<name>A0A812M3M2_SYMPI</name>
<dbReference type="AlphaFoldDB" id="A0A812M3M2"/>
<evidence type="ECO:0000256" key="1">
    <source>
        <dbReference type="ARBA" id="ARBA00006865"/>
    </source>
</evidence>
<dbReference type="CDD" id="cd08023">
    <property type="entry name" value="GH16_laminarinase_like"/>
    <property type="match status" value="1"/>
</dbReference>
<accession>A0A812M3M2</accession>
<gene>
    <name evidence="4" type="primary">bglA</name>
    <name evidence="4" type="ORF">SPIL2461_LOCUS5252</name>
</gene>
<dbReference type="EMBL" id="CAJNIZ010007324">
    <property type="protein sequence ID" value="CAE7257152.1"/>
    <property type="molecule type" value="Genomic_DNA"/>
</dbReference>
<dbReference type="InterPro" id="IPR000757">
    <property type="entry name" value="Beta-glucanase-like"/>
</dbReference>
<evidence type="ECO:0000259" key="3">
    <source>
        <dbReference type="PROSITE" id="PS51762"/>
    </source>
</evidence>
<comment type="similarity">
    <text evidence="1">Belongs to the glycosyl hydrolase 16 family.</text>
</comment>
<protein>
    <submittedName>
        <fullName evidence="4">BglA protein</fullName>
    </submittedName>
</protein>
<dbReference type="OrthoDB" id="417205at2759"/>
<dbReference type="PROSITE" id="PS51762">
    <property type="entry name" value="GH16_2"/>
    <property type="match status" value="1"/>
</dbReference>
<dbReference type="InterPro" id="IPR013320">
    <property type="entry name" value="ConA-like_dom_sf"/>
</dbReference>
<keyword evidence="5" id="KW-1185">Reference proteome</keyword>
<dbReference type="PANTHER" id="PTHR10963">
    <property type="entry name" value="GLYCOSYL HYDROLASE-RELATED"/>
    <property type="match status" value="1"/>
</dbReference>
<dbReference type="SUPFAM" id="SSF49899">
    <property type="entry name" value="Concanavalin A-like lectins/glucanases"/>
    <property type="match status" value="1"/>
</dbReference>
<dbReference type="Pfam" id="PF00722">
    <property type="entry name" value="Glyco_hydro_16"/>
    <property type="match status" value="1"/>
</dbReference>
<evidence type="ECO:0000313" key="5">
    <source>
        <dbReference type="Proteomes" id="UP000649617"/>
    </source>
</evidence>
<organism evidence="4 5">
    <name type="scientific">Symbiodinium pilosum</name>
    <name type="common">Dinoflagellate</name>
    <dbReference type="NCBI Taxonomy" id="2952"/>
    <lineage>
        <taxon>Eukaryota</taxon>
        <taxon>Sar</taxon>
        <taxon>Alveolata</taxon>
        <taxon>Dinophyceae</taxon>
        <taxon>Suessiales</taxon>
        <taxon>Symbiodiniaceae</taxon>
        <taxon>Symbiodinium</taxon>
    </lineage>
</organism>
<dbReference type="GO" id="GO:0004553">
    <property type="term" value="F:hydrolase activity, hydrolyzing O-glycosyl compounds"/>
    <property type="evidence" value="ECO:0007669"/>
    <property type="project" value="InterPro"/>
</dbReference>
<dbReference type="Gene3D" id="2.60.120.200">
    <property type="match status" value="1"/>
</dbReference>
<dbReference type="GO" id="GO:0005975">
    <property type="term" value="P:carbohydrate metabolic process"/>
    <property type="evidence" value="ECO:0007669"/>
    <property type="project" value="InterPro"/>
</dbReference>
<dbReference type="Proteomes" id="UP000649617">
    <property type="component" value="Unassembled WGS sequence"/>
</dbReference>
<proteinExistence type="inferred from homology"/>
<reference evidence="4" key="1">
    <citation type="submission" date="2021-02" db="EMBL/GenBank/DDBJ databases">
        <authorList>
            <person name="Dougan E. K."/>
            <person name="Rhodes N."/>
            <person name="Thang M."/>
            <person name="Chan C."/>
        </authorList>
    </citation>
    <scope>NUCLEOTIDE SEQUENCE</scope>
</reference>
<sequence>MKRHHHIHRPHVKYHGLPLSWGGSKSATPSILAEVDASFGDDQGVLERLPEQEEVNKTASKTTTVPPMRQDGKHPGQGFQGIYHVRFPVVNEWACALMCAGHAKDGCCSYKDNAQRVGDENDGDNYEEDTGLCEFQEGHVSVDVSEADEWSSAECFAGYETSKCPAWKRGKCSGPSKMGAASMGLPIWELVWEDHFDHLTCVPDSSGIMRPNPHYWTAEVGYKRGKELQWYQPQNAVCKDGALVITAKRERAKPADPKCELTNYNPGASDPELNDAACSVCGPPDFKHLGCCDLVQNDAAGTPVCDCSASAEYTSASLMTRGKQEFSYGMLEMRAKIDTRPGAWSSLWSVGDIEGVAWPKNGEIDILDAYQGMLKASVVHAGESGLPSEAVQHAAAIATTPEWEQVFHTWTLEYERDFVSMRVDRQEIMRLDLSVADPVRTTWPNPFKADNKFFLILNLAVGGHSGGDPSESDFPVKFEVDYIKYFQKKSRTERHPALAVYGFSEIV</sequence>